<name>A0A2U1KE09_ARTAN</name>
<dbReference type="PANTHER" id="PTHR33116:SF78">
    <property type="entry name" value="OS12G0587133 PROTEIN"/>
    <property type="match status" value="1"/>
</dbReference>
<dbReference type="Proteomes" id="UP000245207">
    <property type="component" value="Unassembled WGS sequence"/>
</dbReference>
<evidence type="ECO:0000313" key="2">
    <source>
        <dbReference type="Proteomes" id="UP000245207"/>
    </source>
</evidence>
<comment type="caution">
    <text evidence="1">The sequence shown here is derived from an EMBL/GenBank/DDBJ whole genome shotgun (WGS) entry which is preliminary data.</text>
</comment>
<organism evidence="1 2">
    <name type="scientific">Artemisia annua</name>
    <name type="common">Sweet wormwood</name>
    <dbReference type="NCBI Taxonomy" id="35608"/>
    <lineage>
        <taxon>Eukaryota</taxon>
        <taxon>Viridiplantae</taxon>
        <taxon>Streptophyta</taxon>
        <taxon>Embryophyta</taxon>
        <taxon>Tracheophyta</taxon>
        <taxon>Spermatophyta</taxon>
        <taxon>Magnoliopsida</taxon>
        <taxon>eudicotyledons</taxon>
        <taxon>Gunneridae</taxon>
        <taxon>Pentapetalae</taxon>
        <taxon>asterids</taxon>
        <taxon>campanulids</taxon>
        <taxon>Asterales</taxon>
        <taxon>Asteraceae</taxon>
        <taxon>Asteroideae</taxon>
        <taxon>Anthemideae</taxon>
        <taxon>Artemisiinae</taxon>
        <taxon>Artemisia</taxon>
    </lineage>
</organism>
<dbReference type="AlphaFoldDB" id="A0A2U1KE09"/>
<gene>
    <name evidence="1" type="ORF">CTI12_AA614140</name>
</gene>
<evidence type="ECO:0008006" key="3">
    <source>
        <dbReference type="Google" id="ProtNLM"/>
    </source>
</evidence>
<keyword evidence="2" id="KW-1185">Reference proteome</keyword>
<reference evidence="1 2" key="1">
    <citation type="journal article" date="2018" name="Mol. Plant">
        <title>The genome of Artemisia annua provides insight into the evolution of Asteraceae family and artemisinin biosynthesis.</title>
        <authorList>
            <person name="Shen Q."/>
            <person name="Zhang L."/>
            <person name="Liao Z."/>
            <person name="Wang S."/>
            <person name="Yan T."/>
            <person name="Shi P."/>
            <person name="Liu M."/>
            <person name="Fu X."/>
            <person name="Pan Q."/>
            <person name="Wang Y."/>
            <person name="Lv Z."/>
            <person name="Lu X."/>
            <person name="Zhang F."/>
            <person name="Jiang W."/>
            <person name="Ma Y."/>
            <person name="Chen M."/>
            <person name="Hao X."/>
            <person name="Li L."/>
            <person name="Tang Y."/>
            <person name="Lv G."/>
            <person name="Zhou Y."/>
            <person name="Sun X."/>
            <person name="Brodelius P.E."/>
            <person name="Rose J.K.C."/>
            <person name="Tang K."/>
        </authorList>
    </citation>
    <scope>NUCLEOTIDE SEQUENCE [LARGE SCALE GENOMIC DNA]</scope>
    <source>
        <strain evidence="2">cv. Huhao1</strain>
        <tissue evidence="1">Leaf</tissue>
    </source>
</reference>
<proteinExistence type="predicted"/>
<dbReference type="EMBL" id="PKPP01021054">
    <property type="protein sequence ID" value="PWA34951.1"/>
    <property type="molecule type" value="Genomic_DNA"/>
</dbReference>
<protein>
    <recommendedName>
        <fullName evidence="3">RNA-directed DNA polymerase, eukaryota, Reverse transcriptase zinc-binding domain protein</fullName>
    </recommendedName>
</protein>
<accession>A0A2U1KE09</accession>
<sequence length="227" mass="25604">MDHEKRDAKSLNKLAIEGGENSCYFHALLKRKGREYSVNSLICDGVWTDDQTVIKDVIYNHFCNRFKEPHVDRPKFRSSLFRRIHESDALLLESSISMDELKQAACRRGIFAGLSLANDGANLLLLQYAYDTLLFGKWSRLNVKHLVKILGWFQNASGLKVNPSKSILYGIRVELCEVINVASSISCSHDSLPFSYLGIPVGKIRAPSNVLKMLEAKKEEILLGFKG</sequence>
<dbReference type="PANTHER" id="PTHR33116">
    <property type="entry name" value="REVERSE TRANSCRIPTASE ZINC-BINDING DOMAIN-CONTAINING PROTEIN-RELATED-RELATED"/>
    <property type="match status" value="1"/>
</dbReference>
<evidence type="ECO:0000313" key="1">
    <source>
        <dbReference type="EMBL" id="PWA34951.1"/>
    </source>
</evidence>